<accession>A0A6B0VLB2</accession>
<protein>
    <submittedName>
        <fullName evidence="3">Uncharacterized protein</fullName>
    </submittedName>
</protein>
<keyword evidence="4" id="KW-1185">Reference proteome</keyword>
<dbReference type="InterPro" id="IPR055693">
    <property type="entry name" value="DUF7269"/>
</dbReference>
<dbReference type="OrthoDB" id="31512at2157"/>
<keyword evidence="2" id="KW-1133">Transmembrane helix</keyword>
<dbReference type="RefSeq" id="WP_160063197.1">
    <property type="nucleotide sequence ID" value="NZ_WUYX01000019.1"/>
</dbReference>
<feature type="region of interest" description="Disordered" evidence="1">
    <location>
        <begin position="224"/>
        <end position="259"/>
    </location>
</feature>
<evidence type="ECO:0000313" key="4">
    <source>
        <dbReference type="Proteomes" id="UP000434101"/>
    </source>
</evidence>
<reference evidence="3 4" key="1">
    <citation type="submission" date="2020-01" db="EMBL/GenBank/DDBJ databases">
        <title>Natronorubrum sp. JWXQ-INN 674 isolated from Inner Mongolia Autonomous Region of China.</title>
        <authorList>
            <person name="Xue Q."/>
        </authorList>
    </citation>
    <scope>NUCLEOTIDE SEQUENCE [LARGE SCALE GENOMIC DNA]</scope>
    <source>
        <strain evidence="3 4">JWXQ-INN-674</strain>
    </source>
</reference>
<dbReference type="Pfam" id="PF23933">
    <property type="entry name" value="DUF7269"/>
    <property type="match status" value="1"/>
</dbReference>
<organism evidence="3 4">
    <name type="scientific">Natronorubrum halalkaliphilum</name>
    <dbReference type="NCBI Taxonomy" id="2691917"/>
    <lineage>
        <taxon>Archaea</taxon>
        <taxon>Methanobacteriati</taxon>
        <taxon>Methanobacteriota</taxon>
        <taxon>Stenosarchaea group</taxon>
        <taxon>Halobacteria</taxon>
        <taxon>Halobacteriales</taxon>
        <taxon>Natrialbaceae</taxon>
        <taxon>Natronorubrum</taxon>
    </lineage>
</organism>
<sequence length="259" mass="26639">MSRTPSAIGLALVTLPAAALVAISGILAYRPALLIESVPELRPLFEAINPGLVTLTLVALFVVFAPIHGLVGRLRPSATTPLTADGSASDTGARFGSSIATDQQSVVGASADGRITLVTAYDEEPRETRENAREALLESLRPIAATAYANAAGCSNADATAAIEAGSWTDDPRAAAFLAGAEGPSTPLWLWLFDLVTAADPFERSLERTLAEIERVQATATVAGPRRDGADAIGTVDAANGADDTDTTDAAEPAEEVSA</sequence>
<comment type="caution">
    <text evidence="3">The sequence shown here is derived from an EMBL/GenBank/DDBJ whole genome shotgun (WGS) entry which is preliminary data.</text>
</comment>
<dbReference type="Proteomes" id="UP000434101">
    <property type="component" value="Unassembled WGS sequence"/>
</dbReference>
<feature type="transmembrane region" description="Helical" evidence="2">
    <location>
        <begin position="52"/>
        <end position="71"/>
    </location>
</feature>
<evidence type="ECO:0000256" key="1">
    <source>
        <dbReference type="SAM" id="MobiDB-lite"/>
    </source>
</evidence>
<keyword evidence="2" id="KW-0812">Transmembrane</keyword>
<evidence type="ECO:0000256" key="2">
    <source>
        <dbReference type="SAM" id="Phobius"/>
    </source>
</evidence>
<dbReference type="EMBL" id="WUYX01000019">
    <property type="protein sequence ID" value="MXV61369.1"/>
    <property type="molecule type" value="Genomic_DNA"/>
</dbReference>
<evidence type="ECO:0000313" key="3">
    <source>
        <dbReference type="EMBL" id="MXV61369.1"/>
    </source>
</evidence>
<name>A0A6B0VLB2_9EURY</name>
<proteinExistence type="predicted"/>
<gene>
    <name evidence="3" type="ORF">GS429_04675</name>
</gene>
<keyword evidence="2" id="KW-0472">Membrane</keyword>
<dbReference type="AlphaFoldDB" id="A0A6B0VLB2"/>
<feature type="compositionally biased region" description="Acidic residues" evidence="1">
    <location>
        <begin position="243"/>
        <end position="259"/>
    </location>
</feature>